<accession>A0ABU7LRC4</accession>
<evidence type="ECO:0000259" key="9">
    <source>
        <dbReference type="Pfam" id="PF01061"/>
    </source>
</evidence>
<comment type="subcellular location">
    <subcellularLocation>
        <location evidence="1">Cell inner membrane</location>
        <topology evidence="1">Multi-pass membrane protein</topology>
    </subcellularLocation>
</comment>
<evidence type="ECO:0000256" key="2">
    <source>
        <dbReference type="ARBA" id="ARBA00007783"/>
    </source>
</evidence>
<feature type="transmembrane region" description="Helical" evidence="8">
    <location>
        <begin position="90"/>
        <end position="110"/>
    </location>
</feature>
<evidence type="ECO:0000256" key="1">
    <source>
        <dbReference type="ARBA" id="ARBA00004429"/>
    </source>
</evidence>
<dbReference type="Pfam" id="PF01061">
    <property type="entry name" value="ABC2_membrane"/>
    <property type="match status" value="1"/>
</dbReference>
<proteinExistence type="inferred from homology"/>
<feature type="domain" description="ABC-2 type transporter transmembrane" evidence="9">
    <location>
        <begin position="46"/>
        <end position="245"/>
    </location>
</feature>
<keyword evidence="3" id="KW-0813">Transport</keyword>
<dbReference type="EMBL" id="JAZDRP010000003">
    <property type="protein sequence ID" value="MEE2525869.1"/>
    <property type="molecule type" value="Genomic_DNA"/>
</dbReference>
<feature type="transmembrane region" description="Helical" evidence="8">
    <location>
        <begin position="257"/>
        <end position="277"/>
    </location>
</feature>
<evidence type="ECO:0000256" key="4">
    <source>
        <dbReference type="ARBA" id="ARBA00022475"/>
    </source>
</evidence>
<gene>
    <name evidence="10" type="ORF">V0U79_05780</name>
</gene>
<evidence type="ECO:0000256" key="6">
    <source>
        <dbReference type="ARBA" id="ARBA00022989"/>
    </source>
</evidence>
<evidence type="ECO:0000313" key="11">
    <source>
        <dbReference type="Proteomes" id="UP001354971"/>
    </source>
</evidence>
<feature type="transmembrane region" description="Helical" evidence="8">
    <location>
        <begin position="131"/>
        <end position="160"/>
    </location>
</feature>
<keyword evidence="11" id="KW-1185">Reference proteome</keyword>
<organism evidence="10 11">
    <name type="scientific">Hyphobacterium lacteum</name>
    <dbReference type="NCBI Taxonomy" id="3116575"/>
    <lineage>
        <taxon>Bacteria</taxon>
        <taxon>Pseudomonadati</taxon>
        <taxon>Pseudomonadota</taxon>
        <taxon>Alphaproteobacteria</taxon>
        <taxon>Maricaulales</taxon>
        <taxon>Maricaulaceae</taxon>
        <taxon>Hyphobacterium</taxon>
    </lineage>
</organism>
<evidence type="ECO:0000256" key="8">
    <source>
        <dbReference type="SAM" id="Phobius"/>
    </source>
</evidence>
<dbReference type="PRINTS" id="PR00164">
    <property type="entry name" value="ABC2TRNSPORT"/>
</dbReference>
<evidence type="ECO:0000313" key="10">
    <source>
        <dbReference type="EMBL" id="MEE2525869.1"/>
    </source>
</evidence>
<dbReference type="InterPro" id="IPR013525">
    <property type="entry name" value="ABC2_TM"/>
</dbReference>
<evidence type="ECO:0000256" key="5">
    <source>
        <dbReference type="ARBA" id="ARBA00022692"/>
    </source>
</evidence>
<keyword evidence="7 8" id="KW-0472">Membrane</keyword>
<keyword evidence="5 8" id="KW-0812">Transmembrane</keyword>
<name>A0ABU7LRC4_9PROT</name>
<keyword evidence="6 8" id="KW-1133">Transmembrane helix</keyword>
<feature type="transmembrane region" description="Helical" evidence="8">
    <location>
        <begin position="201"/>
        <end position="220"/>
    </location>
</feature>
<feature type="transmembrane region" description="Helical" evidence="8">
    <location>
        <begin position="61"/>
        <end position="84"/>
    </location>
</feature>
<dbReference type="PANTHER" id="PTHR30413:SF8">
    <property type="entry name" value="TRANSPORT PERMEASE PROTEIN"/>
    <property type="match status" value="1"/>
</dbReference>
<dbReference type="Proteomes" id="UP001354971">
    <property type="component" value="Unassembled WGS sequence"/>
</dbReference>
<dbReference type="PANTHER" id="PTHR30413">
    <property type="entry name" value="INNER MEMBRANE TRANSPORT PERMEASE"/>
    <property type="match status" value="1"/>
</dbReference>
<keyword evidence="4" id="KW-1003">Cell membrane</keyword>
<comment type="caution">
    <text evidence="10">The sequence shown here is derived from an EMBL/GenBank/DDBJ whole genome shotgun (WGS) entry which is preliminary data.</text>
</comment>
<evidence type="ECO:0000256" key="3">
    <source>
        <dbReference type="ARBA" id="ARBA00022448"/>
    </source>
</evidence>
<sequence length="286" mass="32097">MPSQQSKDRQVTVYRSQTRLAKTPLDAIDELVRELWRHRWHVSIKYKNTFKSRFNQTAFGIIWQFIEPLLPISAYALLAYIAVFPTRDDMPALVYIAIGLTLWMLMTDLVTRQMAALQSNAAILNKTRYPLAAVLAEAFAQSAFETVVRILAGCVIFGLLIGAPPWQAVIVLPMLIPPLLLALGAGMIFSVLNSVYRDVENIIQIIFRYGFFLSLTIFPLPSHPIVDRLLAFNPFAVYIDAIRNAVVFGAPPHALTFGIWTVLAVAIFIGGCNLIYVMEPRLKGFL</sequence>
<reference evidence="10 11" key="1">
    <citation type="submission" date="2024-01" db="EMBL/GenBank/DDBJ databases">
        <title>Hyphobacterium bacterium isolated from marine sediment.</title>
        <authorList>
            <person name="Zhao S."/>
        </authorList>
    </citation>
    <scope>NUCLEOTIDE SEQUENCE [LARGE SCALE GENOMIC DNA]</scope>
    <source>
        <strain evidence="11">HN65</strain>
    </source>
</reference>
<feature type="transmembrane region" description="Helical" evidence="8">
    <location>
        <begin position="166"/>
        <end position="189"/>
    </location>
</feature>
<dbReference type="InterPro" id="IPR000412">
    <property type="entry name" value="ABC_2_transport"/>
</dbReference>
<dbReference type="RefSeq" id="WP_330198529.1">
    <property type="nucleotide sequence ID" value="NZ_JAZDRP010000003.1"/>
</dbReference>
<evidence type="ECO:0000256" key="7">
    <source>
        <dbReference type="ARBA" id="ARBA00023136"/>
    </source>
</evidence>
<comment type="similarity">
    <text evidence="2">Belongs to the ABC-2 integral membrane protein family.</text>
</comment>
<protein>
    <submittedName>
        <fullName evidence="10">ABC transporter permease</fullName>
    </submittedName>
</protein>